<dbReference type="PANTHER" id="PTHR36391">
    <property type="entry name" value="FURRY"/>
    <property type="match status" value="1"/>
</dbReference>
<proteinExistence type="predicted"/>
<accession>A0AAD4SAG5</accession>
<reference evidence="1" key="1">
    <citation type="submission" date="2022-04" db="EMBL/GenBank/DDBJ databases">
        <title>A functionally conserved STORR gene fusion in Papaver species that diverged 16.8 million years ago.</title>
        <authorList>
            <person name="Catania T."/>
        </authorList>
    </citation>
    <scope>NUCLEOTIDE SEQUENCE</scope>
    <source>
        <strain evidence="1">S-188037</strain>
    </source>
</reference>
<dbReference type="AlphaFoldDB" id="A0AAD4SAG5"/>
<comment type="caution">
    <text evidence="1">The sequence shown here is derived from an EMBL/GenBank/DDBJ whole genome shotgun (WGS) entry which is preliminary data.</text>
</comment>
<dbReference type="Proteomes" id="UP001202328">
    <property type="component" value="Unassembled WGS sequence"/>
</dbReference>
<evidence type="ECO:0000313" key="1">
    <source>
        <dbReference type="EMBL" id="KAI3885234.1"/>
    </source>
</evidence>
<organism evidence="1 2">
    <name type="scientific">Papaver atlanticum</name>
    <dbReference type="NCBI Taxonomy" id="357466"/>
    <lineage>
        <taxon>Eukaryota</taxon>
        <taxon>Viridiplantae</taxon>
        <taxon>Streptophyta</taxon>
        <taxon>Embryophyta</taxon>
        <taxon>Tracheophyta</taxon>
        <taxon>Spermatophyta</taxon>
        <taxon>Magnoliopsida</taxon>
        <taxon>Ranunculales</taxon>
        <taxon>Papaveraceae</taxon>
        <taxon>Papaveroideae</taxon>
        <taxon>Papaver</taxon>
    </lineage>
</organism>
<keyword evidence="2" id="KW-1185">Reference proteome</keyword>
<name>A0AAD4SAG5_9MAGN</name>
<dbReference type="PANTHER" id="PTHR36391:SF1">
    <property type="entry name" value="FURRY"/>
    <property type="match status" value="1"/>
</dbReference>
<dbReference type="EMBL" id="JAJJMB010012161">
    <property type="protein sequence ID" value="KAI3885234.1"/>
    <property type="molecule type" value="Genomic_DNA"/>
</dbReference>
<gene>
    <name evidence="1" type="ORF">MKW98_002626</name>
</gene>
<evidence type="ECO:0000313" key="2">
    <source>
        <dbReference type="Proteomes" id="UP001202328"/>
    </source>
</evidence>
<sequence length="163" mass="18529">MQLNYSELITKGYHFLKASLNSRTSDWFNSYTMAASSASSGAKSMFQSLKKYFKKPWEYTGPCASPEYKLAVPMATEYRVYCPATIREKAIVPTADPETVFDIKYFSRDQRRVEDMNDQSSSISEGDHHASTSQLADMWWKKVLATEPIVVRSSLQVGLLFPL</sequence>
<protein>
    <submittedName>
        <fullName evidence="1">Uncharacterized protein</fullName>
    </submittedName>
</protein>